<dbReference type="PANTHER" id="PTHR15735">
    <property type="entry name" value="FCH AND DOUBLE SH3 DOMAINS PROTEIN"/>
    <property type="match status" value="1"/>
</dbReference>
<dbReference type="PRINTS" id="PR00452">
    <property type="entry name" value="SH3DOMAIN"/>
</dbReference>
<feature type="transmembrane region" description="Helical" evidence="10">
    <location>
        <begin position="104"/>
        <end position="126"/>
    </location>
</feature>
<dbReference type="InterPro" id="IPR001452">
    <property type="entry name" value="SH3_domain"/>
</dbReference>
<dbReference type="Gene3D" id="2.30.30.40">
    <property type="entry name" value="SH3 Domains"/>
    <property type="match status" value="1"/>
</dbReference>
<dbReference type="InterPro" id="IPR036028">
    <property type="entry name" value="SH3-like_dom_sf"/>
</dbReference>
<evidence type="ECO:0000256" key="8">
    <source>
        <dbReference type="ARBA" id="ARBA00023136"/>
    </source>
</evidence>
<keyword evidence="8 10" id="KW-0472">Membrane</keyword>
<evidence type="ECO:0000256" key="5">
    <source>
        <dbReference type="ARBA" id="ARBA00022692"/>
    </source>
</evidence>
<keyword evidence="7" id="KW-0346">Stress response</keyword>
<dbReference type="FunFam" id="2.30.30.40:FF:000213">
    <property type="entry name" value="High osmolarity signaling protein SHO1"/>
    <property type="match status" value="1"/>
</dbReference>
<feature type="transmembrane region" description="Helical" evidence="10">
    <location>
        <begin position="47"/>
        <end position="66"/>
    </location>
</feature>
<evidence type="ECO:0000259" key="11">
    <source>
        <dbReference type="PROSITE" id="PS50002"/>
    </source>
</evidence>
<feature type="transmembrane region" description="Helical" evidence="10">
    <location>
        <begin position="12"/>
        <end position="40"/>
    </location>
</feature>
<dbReference type="PANTHER" id="PTHR15735:SF20">
    <property type="entry name" value="HIGH OSMOLARITY SIGNALING PROTEIN SHO1"/>
    <property type="match status" value="1"/>
</dbReference>
<evidence type="ECO:0000256" key="3">
    <source>
        <dbReference type="ARBA" id="ARBA00022443"/>
    </source>
</evidence>
<keyword evidence="5 10" id="KW-0812">Transmembrane</keyword>
<evidence type="ECO:0000256" key="2">
    <source>
        <dbReference type="ARBA" id="ARBA00009739"/>
    </source>
</evidence>
<protein>
    <recommendedName>
        <fullName evidence="11">SH3 domain-containing protein</fullName>
    </recommendedName>
</protein>
<gene>
    <name evidence="12" type="ORF">K457DRAFT_22385</name>
</gene>
<dbReference type="InterPro" id="IPR035522">
    <property type="entry name" value="Sho1_SH3"/>
</dbReference>
<dbReference type="OrthoDB" id="5983572at2759"/>
<dbReference type="CDD" id="cd11855">
    <property type="entry name" value="SH3_Sho1p"/>
    <property type="match status" value="1"/>
</dbReference>
<evidence type="ECO:0000313" key="13">
    <source>
        <dbReference type="Proteomes" id="UP000078512"/>
    </source>
</evidence>
<evidence type="ECO:0000256" key="7">
    <source>
        <dbReference type="ARBA" id="ARBA00023016"/>
    </source>
</evidence>
<comment type="similarity">
    <text evidence="2">Belongs to the SHO1 family.</text>
</comment>
<dbReference type="Pfam" id="PF00018">
    <property type="entry name" value="SH3_1"/>
    <property type="match status" value="1"/>
</dbReference>
<evidence type="ECO:0000256" key="6">
    <source>
        <dbReference type="ARBA" id="ARBA00022989"/>
    </source>
</evidence>
<evidence type="ECO:0000256" key="9">
    <source>
        <dbReference type="PROSITE-ProRule" id="PRU00192"/>
    </source>
</evidence>
<feature type="transmembrane region" description="Helical" evidence="10">
    <location>
        <begin position="72"/>
        <end position="92"/>
    </location>
</feature>
<evidence type="ECO:0000256" key="1">
    <source>
        <dbReference type="ARBA" id="ARBA00004651"/>
    </source>
</evidence>
<feature type="domain" description="SH3" evidence="11">
    <location>
        <begin position="200"/>
        <end position="259"/>
    </location>
</feature>
<organism evidence="12 13">
    <name type="scientific">Linnemannia elongata AG-77</name>
    <dbReference type="NCBI Taxonomy" id="1314771"/>
    <lineage>
        <taxon>Eukaryota</taxon>
        <taxon>Fungi</taxon>
        <taxon>Fungi incertae sedis</taxon>
        <taxon>Mucoromycota</taxon>
        <taxon>Mortierellomycotina</taxon>
        <taxon>Mortierellomycetes</taxon>
        <taxon>Mortierellales</taxon>
        <taxon>Mortierellaceae</taxon>
        <taxon>Linnemannia</taxon>
    </lineage>
</organism>
<reference evidence="12 13" key="1">
    <citation type="submission" date="2016-05" db="EMBL/GenBank/DDBJ databases">
        <title>Genome sequencing reveals origins of a unique bacterial endosymbiosis in the earliest lineages of terrestrial Fungi.</title>
        <authorList>
            <consortium name="DOE Joint Genome Institute"/>
            <person name="Uehling J."/>
            <person name="Gryganskyi A."/>
            <person name="Hameed K."/>
            <person name="Tschaplinski T."/>
            <person name="Misztal P."/>
            <person name="Wu S."/>
            <person name="Desiro A."/>
            <person name="Vande Pol N."/>
            <person name="Du Z.-Y."/>
            <person name="Zienkiewicz A."/>
            <person name="Zienkiewicz K."/>
            <person name="Morin E."/>
            <person name="Tisserant E."/>
            <person name="Splivallo R."/>
            <person name="Hainaut M."/>
            <person name="Henrissat B."/>
            <person name="Ohm R."/>
            <person name="Kuo A."/>
            <person name="Yan J."/>
            <person name="Lipzen A."/>
            <person name="Nolan M."/>
            <person name="Labutti K."/>
            <person name="Barry K."/>
            <person name="Goldstein A."/>
            <person name="Labbe J."/>
            <person name="Schadt C."/>
            <person name="Tuskan G."/>
            <person name="Grigoriev I."/>
            <person name="Martin F."/>
            <person name="Vilgalys R."/>
            <person name="Bonito G."/>
        </authorList>
    </citation>
    <scope>NUCLEOTIDE SEQUENCE [LARGE SCALE GENOMIC DNA]</scope>
    <source>
        <strain evidence="12 13">AG-77</strain>
    </source>
</reference>
<name>A0A197JM74_9FUNG</name>
<comment type="subcellular location">
    <subcellularLocation>
        <location evidence="1">Cell membrane</location>
        <topology evidence="1">Multi-pass membrane protein</topology>
    </subcellularLocation>
</comment>
<dbReference type="PROSITE" id="PS50002">
    <property type="entry name" value="SH3"/>
    <property type="match status" value="1"/>
</dbReference>
<dbReference type="GO" id="GO:0007232">
    <property type="term" value="P:osmosensory signaling pathway via Sho1 osmosensor"/>
    <property type="evidence" value="ECO:0007669"/>
    <property type="project" value="UniProtKB-ARBA"/>
</dbReference>
<accession>A0A197JM74</accession>
<evidence type="ECO:0000256" key="4">
    <source>
        <dbReference type="ARBA" id="ARBA00022475"/>
    </source>
</evidence>
<sequence length="259" mass="28394">MTQIDFGLVLAQPFFLCSLILFAGGWFISFIATCVIGNVIPLLWVDIFYNLFIMLGATLAVATNAVHHYRLVLLTFIAGSLTLLFNCIDATIRIHDAFGSSRYSAAGAGFIFQSFVLIFWVVYFGAEEESFAKQTINGFTMPRSNANASTSNPTTVGPTTFVSPQPQHVQVNMNGHGSPMPGHAQQGQDFSNVVVAPTADYAYKARALYSYEANPEDNNELSFTKGEILEIVDNKGKWWQARKPDGSVGIAPSNYLQLI</sequence>
<keyword evidence="6 10" id="KW-1133">Transmembrane helix</keyword>
<dbReference type="STRING" id="1314771.A0A197JM74"/>
<dbReference type="GO" id="GO:0005886">
    <property type="term" value="C:plasma membrane"/>
    <property type="evidence" value="ECO:0007669"/>
    <property type="project" value="UniProtKB-SubCell"/>
</dbReference>
<dbReference type="Proteomes" id="UP000078512">
    <property type="component" value="Unassembled WGS sequence"/>
</dbReference>
<evidence type="ECO:0000256" key="10">
    <source>
        <dbReference type="SAM" id="Phobius"/>
    </source>
</evidence>
<keyword evidence="13" id="KW-1185">Reference proteome</keyword>
<keyword evidence="4" id="KW-1003">Cell membrane</keyword>
<proteinExistence type="inferred from homology"/>
<dbReference type="EMBL" id="KV442069">
    <property type="protein sequence ID" value="OAQ26245.1"/>
    <property type="molecule type" value="Genomic_DNA"/>
</dbReference>
<dbReference type="SMART" id="SM00326">
    <property type="entry name" value="SH3"/>
    <property type="match status" value="1"/>
</dbReference>
<dbReference type="SUPFAM" id="SSF50044">
    <property type="entry name" value="SH3-domain"/>
    <property type="match status" value="1"/>
</dbReference>
<dbReference type="AlphaFoldDB" id="A0A197JM74"/>
<keyword evidence="3 9" id="KW-0728">SH3 domain</keyword>
<dbReference type="GO" id="GO:0030833">
    <property type="term" value="P:regulation of actin filament polymerization"/>
    <property type="evidence" value="ECO:0007669"/>
    <property type="project" value="TreeGrafter"/>
</dbReference>
<evidence type="ECO:0000313" key="12">
    <source>
        <dbReference type="EMBL" id="OAQ26245.1"/>
    </source>
</evidence>